<dbReference type="Pfam" id="PF00984">
    <property type="entry name" value="UDPG_MGDP_dh"/>
    <property type="match status" value="1"/>
</dbReference>
<dbReference type="InterPro" id="IPR036220">
    <property type="entry name" value="UDP-Glc/GDP-Man_DH_C_sf"/>
</dbReference>
<dbReference type="PIRSF" id="PIRSF500136">
    <property type="entry name" value="UDP_ManNAc_DH"/>
    <property type="match status" value="1"/>
</dbReference>
<feature type="domain" description="UDP-glucose/GDP-mannose dehydrogenase C-terminal" evidence="4">
    <location>
        <begin position="320"/>
        <end position="423"/>
    </location>
</feature>
<dbReference type="GO" id="GO:0016616">
    <property type="term" value="F:oxidoreductase activity, acting on the CH-OH group of donors, NAD or NADP as acceptor"/>
    <property type="evidence" value="ECO:0007669"/>
    <property type="project" value="InterPro"/>
</dbReference>
<protein>
    <submittedName>
        <fullName evidence="5">UDP-N-acetyl-D-mannosamine dehydrogenase</fullName>
    </submittedName>
</protein>
<dbReference type="RefSeq" id="WP_069912135.1">
    <property type="nucleotide sequence ID" value="NZ_LAJE02000363.1"/>
</dbReference>
<dbReference type="NCBIfam" id="TIGR03026">
    <property type="entry name" value="NDP-sugDHase"/>
    <property type="match status" value="1"/>
</dbReference>
<evidence type="ECO:0000313" key="6">
    <source>
        <dbReference type="Proteomes" id="UP000095463"/>
    </source>
</evidence>
<reference evidence="5 6" key="1">
    <citation type="journal article" date="2015" name="Genome Announc.">
        <title>Genome Assemblies of Three Soil-Associated Devosia species: D. insulae, D. limi, and D. soli.</title>
        <authorList>
            <person name="Hassan Y.I."/>
            <person name="Lepp D."/>
            <person name="Zhou T."/>
        </authorList>
    </citation>
    <scope>NUCLEOTIDE SEQUENCE [LARGE SCALE GENOMIC DNA]</scope>
    <source>
        <strain evidence="5 6">DS-56</strain>
    </source>
</reference>
<dbReference type="EMBL" id="LAJE02000363">
    <property type="protein sequence ID" value="OEO28653.1"/>
    <property type="molecule type" value="Genomic_DNA"/>
</dbReference>
<evidence type="ECO:0000256" key="2">
    <source>
        <dbReference type="ARBA" id="ARBA00023027"/>
    </source>
</evidence>
<dbReference type="InterPro" id="IPR008927">
    <property type="entry name" value="6-PGluconate_DH-like_C_sf"/>
</dbReference>
<dbReference type="PANTHER" id="PTHR43491">
    <property type="entry name" value="UDP-N-ACETYL-D-MANNOSAMINE DEHYDROGENASE"/>
    <property type="match status" value="1"/>
</dbReference>
<dbReference type="InterPro" id="IPR028359">
    <property type="entry name" value="UDP_ManNAc/GlcNAc_DH"/>
</dbReference>
<dbReference type="InterPro" id="IPR036291">
    <property type="entry name" value="NAD(P)-bd_dom_sf"/>
</dbReference>
<dbReference type="SMART" id="SM00984">
    <property type="entry name" value="UDPG_MGDP_dh_C"/>
    <property type="match status" value="1"/>
</dbReference>
<dbReference type="SUPFAM" id="SSF52413">
    <property type="entry name" value="UDP-glucose/GDP-mannose dehydrogenase C-terminal domain"/>
    <property type="match status" value="1"/>
</dbReference>
<evidence type="ECO:0000256" key="3">
    <source>
        <dbReference type="PIRNR" id="PIRNR000124"/>
    </source>
</evidence>
<evidence type="ECO:0000313" key="5">
    <source>
        <dbReference type="EMBL" id="OEO28653.1"/>
    </source>
</evidence>
<dbReference type="SUPFAM" id="SSF48179">
    <property type="entry name" value="6-phosphogluconate dehydrogenase C-terminal domain-like"/>
    <property type="match status" value="1"/>
</dbReference>
<gene>
    <name evidence="5" type="ORF">VW23_004240</name>
</gene>
<dbReference type="InterPro" id="IPR014026">
    <property type="entry name" value="UDP-Glc/GDP-Man_DH_dimer"/>
</dbReference>
<dbReference type="Gene3D" id="1.20.5.100">
    <property type="entry name" value="Cytochrome c1, transmembrane anchor, C-terminal"/>
    <property type="match status" value="1"/>
</dbReference>
<sequence length="441" mass="46838">MTTTSTALTCVVVGLGYIGLPTAVVIAQSGIRVVGVDVNATLVASINAGLCAIVEPGLPEALAALVADGSIVATTTPQSGDVYIIAVPTPFAGGYKPDLTYVNAAVHAIAPVLKQGQLVILESTVPVGTTELVARWIETLRPDLTCSRQGGDSGDILVAHCPERVLPGQILRELTENDRVIGGLSERAGEACRAFYSSFVTGNCVVSDARTAELCKLTENSFRDVNIAFANELAEICAQLQIDVWELISLANLHPRVNILKPGPGVGGHCIAVDPWFIVSEVGEKARLIREARWINSERPRQIVRKVLESVAAGGIRTIGCFGLSYKADVDDFRESPAVEIVSLLAKELQLIGSNVELRVIEPHITGLPEELSHSGLTTLVDADAGLASDMILMLVDHREFRAIPRSVVADKVVIDTRGLWAKANQRGPAEIVTQVRAAAG</sequence>
<dbReference type="Pfam" id="PF03721">
    <property type="entry name" value="UDPG_MGDP_dh_N"/>
    <property type="match status" value="1"/>
</dbReference>
<name>A0A1E5XJ77_9HYPH</name>
<dbReference type="InterPro" id="IPR014027">
    <property type="entry name" value="UDP-Glc/GDP-Man_DH_C"/>
</dbReference>
<dbReference type="InterPro" id="IPR001732">
    <property type="entry name" value="UDP-Glc/GDP-Man_DH_N"/>
</dbReference>
<dbReference type="GO" id="GO:0000271">
    <property type="term" value="P:polysaccharide biosynthetic process"/>
    <property type="evidence" value="ECO:0007669"/>
    <property type="project" value="InterPro"/>
</dbReference>
<comment type="similarity">
    <text evidence="3">Belongs to the UDP-glucose/GDP-mannose dehydrogenase family.</text>
</comment>
<keyword evidence="1" id="KW-0560">Oxidoreductase</keyword>
<dbReference type="SUPFAM" id="SSF51735">
    <property type="entry name" value="NAD(P)-binding Rossmann-fold domains"/>
    <property type="match status" value="1"/>
</dbReference>
<comment type="caution">
    <text evidence="5">The sequence shown here is derived from an EMBL/GenBank/DDBJ whole genome shotgun (WGS) entry which is preliminary data.</text>
</comment>
<dbReference type="NCBIfam" id="NF008286">
    <property type="entry name" value="PRK11064.1"/>
    <property type="match status" value="1"/>
</dbReference>
<organism evidence="5 6">
    <name type="scientific">Devosia insulae DS-56</name>
    <dbReference type="NCBI Taxonomy" id="1116389"/>
    <lineage>
        <taxon>Bacteria</taxon>
        <taxon>Pseudomonadati</taxon>
        <taxon>Pseudomonadota</taxon>
        <taxon>Alphaproteobacteria</taxon>
        <taxon>Hyphomicrobiales</taxon>
        <taxon>Devosiaceae</taxon>
        <taxon>Devosia</taxon>
    </lineage>
</organism>
<dbReference type="AlphaFoldDB" id="A0A1E5XJ77"/>
<evidence type="ECO:0000256" key="1">
    <source>
        <dbReference type="ARBA" id="ARBA00023002"/>
    </source>
</evidence>
<accession>A0A1E5XJ77</accession>
<proteinExistence type="inferred from homology"/>
<keyword evidence="6" id="KW-1185">Reference proteome</keyword>
<dbReference type="PANTHER" id="PTHR43491:SF1">
    <property type="entry name" value="UDP-N-ACETYL-D-MANNOSAMINE DEHYDROGENASE"/>
    <property type="match status" value="1"/>
</dbReference>
<dbReference type="OrthoDB" id="9803238at2"/>
<evidence type="ECO:0000259" key="4">
    <source>
        <dbReference type="SMART" id="SM00984"/>
    </source>
</evidence>
<dbReference type="PIRSF" id="PIRSF000124">
    <property type="entry name" value="UDPglc_GDPman_dh"/>
    <property type="match status" value="1"/>
</dbReference>
<dbReference type="GO" id="GO:0016628">
    <property type="term" value="F:oxidoreductase activity, acting on the CH-CH group of donors, NAD or NADP as acceptor"/>
    <property type="evidence" value="ECO:0007669"/>
    <property type="project" value="InterPro"/>
</dbReference>
<dbReference type="Pfam" id="PF03720">
    <property type="entry name" value="UDPG_MGDP_dh_C"/>
    <property type="match status" value="1"/>
</dbReference>
<dbReference type="GO" id="GO:0051287">
    <property type="term" value="F:NAD binding"/>
    <property type="evidence" value="ECO:0007669"/>
    <property type="project" value="InterPro"/>
</dbReference>
<dbReference type="InterPro" id="IPR017476">
    <property type="entry name" value="UDP-Glc/GDP-Man"/>
</dbReference>
<dbReference type="Proteomes" id="UP000095463">
    <property type="component" value="Unassembled WGS sequence"/>
</dbReference>
<keyword evidence="2" id="KW-0520">NAD</keyword>
<dbReference type="Gene3D" id="3.40.50.720">
    <property type="entry name" value="NAD(P)-binding Rossmann-like Domain"/>
    <property type="match status" value="2"/>
</dbReference>